<evidence type="ECO:0000313" key="4">
    <source>
        <dbReference type="Proteomes" id="UP000014254"/>
    </source>
</evidence>
<dbReference type="InParanoid" id="S2JM70"/>
<dbReference type="Proteomes" id="UP000014254">
    <property type="component" value="Unassembled WGS sequence"/>
</dbReference>
<dbReference type="InterPro" id="IPR003034">
    <property type="entry name" value="SAP_dom"/>
</dbReference>
<feature type="compositionally biased region" description="Low complexity" evidence="1">
    <location>
        <begin position="160"/>
        <end position="180"/>
    </location>
</feature>
<feature type="domain" description="SAP" evidence="2">
    <location>
        <begin position="290"/>
        <end position="324"/>
    </location>
</feature>
<protein>
    <recommendedName>
        <fullName evidence="2">SAP domain-containing protein</fullName>
    </recommendedName>
</protein>
<name>S2JM70_MUCC1</name>
<sequence length="459" mass="51793">MEDLNDYFKMEYPPFFTNIDWNENASTNNTFIPMEFDQQKIPPSYQHQPFQRRRSSSVDLPINPLYSNTNRYMMGNNETTIHEEEPQLHPTIKVGSSATLEFPASSTNFNFNNLFVNANADGSPSLSTCSSTNNDENMISPPLSQAPLAAPHPQQPLPPQQSQTQKKTSPPPSSQQQQQQTITFFPELHRTSYNTILGKQLKQHQKRRRSSSLPPAFHSNKTTKPTPLIFTQIQVTDPTPIHHTQKAAKVDTRPIAIERAPKKEKVVVPVICDPVEKQKKLDDQLIKLNFEDVTVAELKEMLRERGLSSSGKKAVLTDRLREARDLLLGIKPKEQQLPVVSASPAIQGMADMSIHSPCPPTMMFSPMQDTSIHPSEAHYQYQPSSNNAEQPVNDLDINELFDFDTMLDGNAILFPPSSSSSSQPPAPLAPPLQQQQQHTNQWESDWDQDKLDHFLTELV</sequence>
<dbReference type="AlphaFoldDB" id="S2JM70"/>
<organism evidence="3 4">
    <name type="scientific">Mucor circinelloides f. circinelloides (strain 1006PhL)</name>
    <name type="common">Mucormycosis agent</name>
    <name type="synonym">Calyptromyces circinelloides</name>
    <dbReference type="NCBI Taxonomy" id="1220926"/>
    <lineage>
        <taxon>Eukaryota</taxon>
        <taxon>Fungi</taxon>
        <taxon>Fungi incertae sedis</taxon>
        <taxon>Mucoromycota</taxon>
        <taxon>Mucoromycotina</taxon>
        <taxon>Mucoromycetes</taxon>
        <taxon>Mucorales</taxon>
        <taxon>Mucorineae</taxon>
        <taxon>Mucoraceae</taxon>
        <taxon>Mucor</taxon>
    </lineage>
</organism>
<evidence type="ECO:0000256" key="1">
    <source>
        <dbReference type="SAM" id="MobiDB-lite"/>
    </source>
</evidence>
<dbReference type="VEuPathDB" id="FungiDB:HMPREF1544_09574"/>
<dbReference type="OrthoDB" id="445357at2759"/>
<dbReference type="EMBL" id="KE124063">
    <property type="protein sequence ID" value="EPB83658.1"/>
    <property type="molecule type" value="Genomic_DNA"/>
</dbReference>
<evidence type="ECO:0000313" key="3">
    <source>
        <dbReference type="EMBL" id="EPB83658.1"/>
    </source>
</evidence>
<feature type="region of interest" description="Disordered" evidence="1">
    <location>
        <begin position="199"/>
        <end position="226"/>
    </location>
</feature>
<reference evidence="4" key="1">
    <citation type="submission" date="2013-05" db="EMBL/GenBank/DDBJ databases">
        <title>The Genome sequence of Mucor circinelloides f. circinelloides 1006PhL.</title>
        <authorList>
            <consortium name="The Broad Institute Genomics Platform"/>
            <person name="Cuomo C."/>
            <person name="Earl A."/>
            <person name="Findley K."/>
            <person name="Lee S.C."/>
            <person name="Walker B."/>
            <person name="Young S."/>
            <person name="Zeng Q."/>
            <person name="Gargeya S."/>
            <person name="Fitzgerald M."/>
            <person name="Haas B."/>
            <person name="Abouelleil A."/>
            <person name="Allen A.W."/>
            <person name="Alvarado L."/>
            <person name="Arachchi H.M."/>
            <person name="Berlin A.M."/>
            <person name="Chapman S.B."/>
            <person name="Gainer-Dewar J."/>
            <person name="Goldberg J."/>
            <person name="Griggs A."/>
            <person name="Gujja S."/>
            <person name="Hansen M."/>
            <person name="Howarth C."/>
            <person name="Imamovic A."/>
            <person name="Ireland A."/>
            <person name="Larimer J."/>
            <person name="McCowan C."/>
            <person name="Murphy C."/>
            <person name="Pearson M."/>
            <person name="Poon T.W."/>
            <person name="Priest M."/>
            <person name="Roberts A."/>
            <person name="Saif S."/>
            <person name="Shea T."/>
            <person name="Sisk P."/>
            <person name="Sykes S."/>
            <person name="Wortman J."/>
            <person name="Nusbaum C."/>
            <person name="Birren B."/>
        </authorList>
    </citation>
    <scope>NUCLEOTIDE SEQUENCE [LARGE SCALE GENOMIC DNA]</scope>
    <source>
        <strain evidence="4">1006PhL</strain>
    </source>
</reference>
<dbReference type="Gene3D" id="1.10.720.30">
    <property type="entry name" value="SAP domain"/>
    <property type="match status" value="1"/>
</dbReference>
<dbReference type="OMA" id="HTNQWES"/>
<dbReference type="eggNOG" id="ENOG502S9BW">
    <property type="taxonomic scope" value="Eukaryota"/>
</dbReference>
<dbReference type="STRING" id="1220926.S2JM70"/>
<evidence type="ECO:0000259" key="2">
    <source>
        <dbReference type="PROSITE" id="PS50800"/>
    </source>
</evidence>
<proteinExistence type="predicted"/>
<gene>
    <name evidence="3" type="ORF">HMPREF1544_09574</name>
</gene>
<dbReference type="SUPFAM" id="SSF68906">
    <property type="entry name" value="SAP domain"/>
    <property type="match status" value="1"/>
</dbReference>
<keyword evidence="4" id="KW-1185">Reference proteome</keyword>
<dbReference type="SMART" id="SM00513">
    <property type="entry name" value="SAP"/>
    <property type="match status" value="1"/>
</dbReference>
<feature type="region of interest" description="Disordered" evidence="1">
    <location>
        <begin position="124"/>
        <end position="180"/>
    </location>
</feature>
<feature type="region of interest" description="Disordered" evidence="1">
    <location>
        <begin position="412"/>
        <end position="444"/>
    </location>
</feature>
<feature type="compositionally biased region" description="Basic residues" evidence="1">
    <location>
        <begin position="201"/>
        <end position="210"/>
    </location>
</feature>
<dbReference type="PROSITE" id="PS50800">
    <property type="entry name" value="SAP"/>
    <property type="match status" value="1"/>
</dbReference>
<accession>S2JM70</accession>
<feature type="compositionally biased region" description="Low complexity" evidence="1">
    <location>
        <begin position="140"/>
        <end position="152"/>
    </location>
</feature>
<dbReference type="Pfam" id="PF02037">
    <property type="entry name" value="SAP"/>
    <property type="match status" value="1"/>
</dbReference>
<feature type="compositionally biased region" description="Polar residues" evidence="1">
    <location>
        <begin position="124"/>
        <end position="137"/>
    </location>
</feature>
<dbReference type="InterPro" id="IPR036361">
    <property type="entry name" value="SAP_dom_sf"/>
</dbReference>